<accession>A0ACB8S5S5</accession>
<proteinExistence type="predicted"/>
<comment type="caution">
    <text evidence="1">The sequence shown here is derived from an EMBL/GenBank/DDBJ whole genome shotgun (WGS) entry which is preliminary data.</text>
</comment>
<gene>
    <name evidence="1" type="ORF">FA95DRAFT_1554078</name>
</gene>
<dbReference type="EMBL" id="MU275849">
    <property type="protein sequence ID" value="KAI0051829.1"/>
    <property type="molecule type" value="Genomic_DNA"/>
</dbReference>
<reference evidence="1" key="1">
    <citation type="submission" date="2021-02" db="EMBL/GenBank/DDBJ databases">
        <authorList>
            <consortium name="DOE Joint Genome Institute"/>
            <person name="Ahrendt S."/>
            <person name="Looney B.P."/>
            <person name="Miyauchi S."/>
            <person name="Morin E."/>
            <person name="Drula E."/>
            <person name="Courty P.E."/>
            <person name="Chicoki N."/>
            <person name="Fauchery L."/>
            <person name="Kohler A."/>
            <person name="Kuo A."/>
            <person name="Labutti K."/>
            <person name="Pangilinan J."/>
            <person name="Lipzen A."/>
            <person name="Riley R."/>
            <person name="Andreopoulos W."/>
            <person name="He G."/>
            <person name="Johnson J."/>
            <person name="Barry K.W."/>
            <person name="Grigoriev I.V."/>
            <person name="Nagy L."/>
            <person name="Hibbett D."/>
            <person name="Henrissat B."/>
            <person name="Matheny P.B."/>
            <person name="Labbe J."/>
            <person name="Martin F."/>
        </authorList>
    </citation>
    <scope>NUCLEOTIDE SEQUENCE</scope>
    <source>
        <strain evidence="1">FP105234-sp</strain>
    </source>
</reference>
<reference evidence="1" key="2">
    <citation type="journal article" date="2022" name="New Phytol.">
        <title>Evolutionary transition to the ectomycorrhizal habit in the genomes of a hyperdiverse lineage of mushroom-forming fungi.</title>
        <authorList>
            <person name="Looney B."/>
            <person name="Miyauchi S."/>
            <person name="Morin E."/>
            <person name="Drula E."/>
            <person name="Courty P.E."/>
            <person name="Kohler A."/>
            <person name="Kuo A."/>
            <person name="LaButti K."/>
            <person name="Pangilinan J."/>
            <person name="Lipzen A."/>
            <person name="Riley R."/>
            <person name="Andreopoulos W."/>
            <person name="He G."/>
            <person name="Johnson J."/>
            <person name="Nolan M."/>
            <person name="Tritt A."/>
            <person name="Barry K.W."/>
            <person name="Grigoriev I.V."/>
            <person name="Nagy L.G."/>
            <person name="Hibbett D."/>
            <person name="Henrissat B."/>
            <person name="Matheny P.B."/>
            <person name="Labbe J."/>
            <person name="Martin F.M."/>
        </authorList>
    </citation>
    <scope>NUCLEOTIDE SEQUENCE</scope>
    <source>
        <strain evidence="1">FP105234-sp</strain>
    </source>
</reference>
<sequence length="205" mass="23133">MPSHSHSNSQLSLASSSSTSSSQLSTPPPTPQRVRKQPDPIRLHSIGVDPSQLIGKTLTRVRCSRDHPSVTLYFADKTVYQVRVDGYDPVHRGVPKELETNSMGGPVFRPQGGEAELNHTVAQCRFVKLRDTAYEWSETADSRWNVEHLALAMNFEEDPGWRCVWATMAEYDGRFGRCTFRSFDDVYLDEVRPSARKRRSHAAKA</sequence>
<evidence type="ECO:0000313" key="2">
    <source>
        <dbReference type="Proteomes" id="UP000814033"/>
    </source>
</evidence>
<name>A0ACB8S5S5_9AGAM</name>
<organism evidence="1 2">
    <name type="scientific">Auriscalpium vulgare</name>
    <dbReference type="NCBI Taxonomy" id="40419"/>
    <lineage>
        <taxon>Eukaryota</taxon>
        <taxon>Fungi</taxon>
        <taxon>Dikarya</taxon>
        <taxon>Basidiomycota</taxon>
        <taxon>Agaricomycotina</taxon>
        <taxon>Agaricomycetes</taxon>
        <taxon>Russulales</taxon>
        <taxon>Auriscalpiaceae</taxon>
        <taxon>Auriscalpium</taxon>
    </lineage>
</organism>
<protein>
    <submittedName>
        <fullName evidence="1">Uncharacterized protein</fullName>
    </submittedName>
</protein>
<evidence type="ECO:0000313" key="1">
    <source>
        <dbReference type="EMBL" id="KAI0051829.1"/>
    </source>
</evidence>
<dbReference type="Proteomes" id="UP000814033">
    <property type="component" value="Unassembled WGS sequence"/>
</dbReference>
<keyword evidence="2" id="KW-1185">Reference proteome</keyword>